<dbReference type="OrthoDB" id="2819999at2"/>
<organism evidence="1 2">
    <name type="scientific">Alicyclobacillus acidoterrestris (strain ATCC 49025 / DSM 3922 / CIP 106132 / NCIMB 13137 / GD3B)</name>
    <dbReference type="NCBI Taxonomy" id="1356854"/>
    <lineage>
        <taxon>Bacteria</taxon>
        <taxon>Bacillati</taxon>
        <taxon>Bacillota</taxon>
        <taxon>Bacilli</taxon>
        <taxon>Bacillales</taxon>
        <taxon>Alicyclobacillaceae</taxon>
        <taxon>Alicyclobacillus</taxon>
    </lineage>
</organism>
<accession>T0CJN7</accession>
<dbReference type="eggNOG" id="COG4114">
    <property type="taxonomic scope" value="Bacteria"/>
</dbReference>
<evidence type="ECO:0000313" key="2">
    <source>
        <dbReference type="Proteomes" id="UP000829401"/>
    </source>
</evidence>
<gene>
    <name evidence="1" type="ORF">K1I37_20495</name>
</gene>
<dbReference type="KEGG" id="aaco:K1I37_20495"/>
<dbReference type="Pfam" id="PF11575">
    <property type="entry name" value="FhuF_C"/>
    <property type="match status" value="1"/>
</dbReference>
<keyword evidence="2" id="KW-1185">Reference proteome</keyword>
<dbReference type="InterPro" id="IPR024726">
    <property type="entry name" value="FhuF_C"/>
</dbReference>
<dbReference type="Proteomes" id="UP000829401">
    <property type="component" value="Chromosome"/>
</dbReference>
<name>T0CJN7_ALIAG</name>
<dbReference type="GO" id="GO:0051537">
    <property type="term" value="F:2 iron, 2 sulfur cluster binding"/>
    <property type="evidence" value="ECO:0007669"/>
    <property type="project" value="InterPro"/>
</dbReference>
<protein>
    <submittedName>
        <fullName evidence="1">(2Fe-2S)-binding protein</fullName>
    </submittedName>
</protein>
<sequence length="158" mass="18274">MTRAPADGAQRNVWRERAFAAFYGDTVRPVIDRLAEQAGIGAGQLWGQFPPKLMWFIDVVSKEIDGGAEQRIEADYQYLISGVDPRVFGRKRNPFAIRWKTVESMEDPKKQVYLQPTCCMNYRLEGIDYCYTCPRLTETERAERREAFRSANCHQTNI</sequence>
<reference evidence="2" key="1">
    <citation type="journal article" date="2022" name="G3 (Bethesda)">
        <title>Unveiling the complete genome sequence of Alicyclobacillus acidoterrestris DSM 3922T, a taint-producing strain.</title>
        <authorList>
            <person name="Leonardo I.C."/>
            <person name="Barreto Crespo M.T."/>
            <person name="Gaspar F.B."/>
        </authorList>
    </citation>
    <scope>NUCLEOTIDE SEQUENCE [LARGE SCALE GENOMIC DNA]</scope>
    <source>
        <strain evidence="2">DSM 3922</strain>
    </source>
</reference>
<dbReference type="EMBL" id="CP080467">
    <property type="protein sequence ID" value="UNO48931.1"/>
    <property type="molecule type" value="Genomic_DNA"/>
</dbReference>
<evidence type="ECO:0000313" key="1">
    <source>
        <dbReference type="EMBL" id="UNO48931.1"/>
    </source>
</evidence>
<accession>A0A9E6ZK66</accession>
<dbReference type="AlphaFoldDB" id="T0CJN7"/>
<dbReference type="RefSeq" id="WP_021295114.1">
    <property type="nucleotide sequence ID" value="NZ_AURB01000044.1"/>
</dbReference>
<dbReference type="STRING" id="1356854.N007_19765"/>
<proteinExistence type="predicted"/>